<evidence type="ECO:0000313" key="2">
    <source>
        <dbReference type="Proteomes" id="UP000031449"/>
    </source>
</evidence>
<proteinExistence type="predicted"/>
<name>A0A0B5ALK2_9BACL</name>
<evidence type="ECO:0000313" key="1">
    <source>
        <dbReference type="EMBL" id="AJD89587.1"/>
    </source>
</evidence>
<dbReference type="AlphaFoldDB" id="A0A0B5ALK2"/>
<dbReference type="KEGG" id="jeo:JMA_02700"/>
<protein>
    <submittedName>
        <fullName evidence="1">Uncharacterized protein</fullName>
    </submittedName>
</protein>
<dbReference type="STRING" id="1508404.JMA_02700"/>
<gene>
    <name evidence="1" type="ORF">JMA_02700</name>
</gene>
<sequence>MNCCCEDGKIRALKLEGDVGADPVWCHQCGCNLDIEEVPISNELKQTLILWAGKYGEWIDWDKDCLIDNGIELEERFNQAGYTLLQQLKQEIGEVYSITYSASSSARHYARKYKG</sequence>
<dbReference type="Proteomes" id="UP000031449">
    <property type="component" value="Chromosome"/>
</dbReference>
<dbReference type="EMBL" id="CP009416">
    <property type="protein sequence ID" value="AJD89587.1"/>
    <property type="molecule type" value="Genomic_DNA"/>
</dbReference>
<dbReference type="OrthoDB" id="2084083at2"/>
<dbReference type="HOGENOM" id="CLU_168849_0_0_9"/>
<accession>A0A0B5ALK2</accession>
<organism evidence="1 2">
    <name type="scientific">Jeotgalibacillus malaysiensis</name>
    <dbReference type="NCBI Taxonomy" id="1508404"/>
    <lineage>
        <taxon>Bacteria</taxon>
        <taxon>Bacillati</taxon>
        <taxon>Bacillota</taxon>
        <taxon>Bacilli</taxon>
        <taxon>Bacillales</taxon>
        <taxon>Caryophanaceae</taxon>
        <taxon>Jeotgalibacillus</taxon>
    </lineage>
</organism>
<dbReference type="BioCyc" id="JESP1508404:G14D9-9487-MONOMER"/>
<reference evidence="1 2" key="1">
    <citation type="submission" date="2014-08" db="EMBL/GenBank/DDBJ databases">
        <title>Complete genome of a marine bacteria Jeotgalibacillus malaysiensis.</title>
        <authorList>
            <person name="Yaakop A.S."/>
            <person name="Chan K.-G."/>
            <person name="Goh K.M."/>
        </authorList>
    </citation>
    <scope>NUCLEOTIDE SEQUENCE [LARGE SCALE GENOMIC DNA]</scope>
    <source>
        <strain evidence="1 2">D5</strain>
    </source>
</reference>
<keyword evidence="2" id="KW-1185">Reference proteome</keyword>